<protein>
    <submittedName>
        <fullName evidence="2">Uncharacterized protein</fullName>
    </submittedName>
</protein>
<evidence type="ECO:0000256" key="1">
    <source>
        <dbReference type="SAM" id="MobiDB-lite"/>
    </source>
</evidence>
<dbReference type="EMBL" id="KV746056">
    <property type="protein sequence ID" value="OCK73013.1"/>
    <property type="molecule type" value="Genomic_DNA"/>
</dbReference>
<feature type="compositionally biased region" description="Pro residues" evidence="1">
    <location>
        <begin position="13"/>
        <end position="24"/>
    </location>
</feature>
<name>A0A8E2DWP5_9PEZI</name>
<organism evidence="2 3">
    <name type="scientific">Lepidopterella palustris CBS 459.81</name>
    <dbReference type="NCBI Taxonomy" id="1314670"/>
    <lineage>
        <taxon>Eukaryota</taxon>
        <taxon>Fungi</taxon>
        <taxon>Dikarya</taxon>
        <taxon>Ascomycota</taxon>
        <taxon>Pezizomycotina</taxon>
        <taxon>Dothideomycetes</taxon>
        <taxon>Pleosporomycetidae</taxon>
        <taxon>Mytilinidiales</taxon>
        <taxon>Argynnaceae</taxon>
        <taxon>Lepidopterella</taxon>
    </lineage>
</organism>
<accession>A0A8E2DWP5</accession>
<dbReference type="AlphaFoldDB" id="A0A8E2DWP5"/>
<evidence type="ECO:0000313" key="3">
    <source>
        <dbReference type="Proteomes" id="UP000250266"/>
    </source>
</evidence>
<gene>
    <name evidence="2" type="ORF">K432DRAFT_387597</name>
</gene>
<feature type="region of interest" description="Disordered" evidence="1">
    <location>
        <begin position="1"/>
        <end position="58"/>
    </location>
</feature>
<sequence length="58" mass="6484">MLPSRLHSIDSPWPFPQLHPPPCPSFTQKVHSPAAPHATILWQGEEDPDEVAKGDFSR</sequence>
<reference evidence="2 3" key="1">
    <citation type="journal article" date="2016" name="Nat. Commun.">
        <title>Ectomycorrhizal ecology is imprinted in the genome of the dominant symbiotic fungus Cenococcum geophilum.</title>
        <authorList>
            <consortium name="DOE Joint Genome Institute"/>
            <person name="Peter M."/>
            <person name="Kohler A."/>
            <person name="Ohm R.A."/>
            <person name="Kuo A."/>
            <person name="Krutzmann J."/>
            <person name="Morin E."/>
            <person name="Arend M."/>
            <person name="Barry K.W."/>
            <person name="Binder M."/>
            <person name="Choi C."/>
            <person name="Clum A."/>
            <person name="Copeland A."/>
            <person name="Grisel N."/>
            <person name="Haridas S."/>
            <person name="Kipfer T."/>
            <person name="LaButti K."/>
            <person name="Lindquist E."/>
            <person name="Lipzen A."/>
            <person name="Maire R."/>
            <person name="Meier B."/>
            <person name="Mihaltcheva S."/>
            <person name="Molinier V."/>
            <person name="Murat C."/>
            <person name="Poggeler S."/>
            <person name="Quandt C.A."/>
            <person name="Sperisen C."/>
            <person name="Tritt A."/>
            <person name="Tisserant E."/>
            <person name="Crous P.W."/>
            <person name="Henrissat B."/>
            <person name="Nehls U."/>
            <person name="Egli S."/>
            <person name="Spatafora J.W."/>
            <person name="Grigoriev I.V."/>
            <person name="Martin F.M."/>
        </authorList>
    </citation>
    <scope>NUCLEOTIDE SEQUENCE [LARGE SCALE GENOMIC DNA]</scope>
    <source>
        <strain evidence="2 3">CBS 459.81</strain>
    </source>
</reference>
<keyword evidence="3" id="KW-1185">Reference proteome</keyword>
<proteinExistence type="predicted"/>
<evidence type="ECO:0000313" key="2">
    <source>
        <dbReference type="EMBL" id="OCK73013.1"/>
    </source>
</evidence>
<dbReference type="Proteomes" id="UP000250266">
    <property type="component" value="Unassembled WGS sequence"/>
</dbReference>